<accession>A0A8S5RLN6</accession>
<protein>
    <submittedName>
        <fullName evidence="1">Uncharacterized protein</fullName>
    </submittedName>
</protein>
<name>A0A8S5RLN6_9VIRU</name>
<reference evidence="1" key="1">
    <citation type="journal article" date="2021" name="Proc. Natl. Acad. Sci. U.S.A.">
        <title>A Catalog of Tens of Thousands of Viruses from Human Metagenomes Reveals Hidden Associations with Chronic Diseases.</title>
        <authorList>
            <person name="Tisza M.J."/>
            <person name="Buck C.B."/>
        </authorList>
    </citation>
    <scope>NUCLEOTIDE SEQUENCE</scope>
    <source>
        <strain evidence="1">CtReX5</strain>
    </source>
</reference>
<organism evidence="1">
    <name type="scientific">virus sp. ctReX5</name>
    <dbReference type="NCBI Taxonomy" id="2825818"/>
    <lineage>
        <taxon>Viruses</taxon>
    </lineage>
</organism>
<sequence length="31" mass="3282">MEKLTDAIGIVLFESEKFGGEKVLGGGFVLP</sequence>
<proteinExistence type="predicted"/>
<evidence type="ECO:0000313" key="1">
    <source>
        <dbReference type="EMBL" id="DAE31981.1"/>
    </source>
</evidence>
<dbReference type="EMBL" id="BK059114">
    <property type="protein sequence ID" value="DAE31981.1"/>
    <property type="molecule type" value="Genomic_DNA"/>
</dbReference>